<sequence>MTFRHFLVVLLVIIIWAFNVIAIKIGVTELPPLFMTMLRFTVVAVLVVPFTRVNKEQFKSVAIQAFTFGFLHFSLLFVGTQYTDAGTAAVLVQLGTPFAMILAVIFLQEKLRMIQILGISLSFLGVFCLSGSPSSSSRMALVLLIISAFGWAITNIIVKRSPKIHPLTMAGWMSFLAIPIVGLSTFLVEHDQVTSLMHTSWKGWFAVLYSAIASSILAYSLWYWLLKIYPVNKVVPYSLLNPVVAIFLGYWLLGDSLNVYKMIGAALIIGGTFIAQVNLPSILQKRRNRLALKSEL</sequence>
<feature type="transmembrane region" description="Helical" evidence="5">
    <location>
        <begin position="88"/>
        <end position="107"/>
    </location>
</feature>
<dbReference type="InterPro" id="IPR000620">
    <property type="entry name" value="EamA_dom"/>
</dbReference>
<evidence type="ECO:0000256" key="4">
    <source>
        <dbReference type="ARBA" id="ARBA00023136"/>
    </source>
</evidence>
<keyword evidence="8" id="KW-1185">Reference proteome</keyword>
<dbReference type="PANTHER" id="PTHR32322">
    <property type="entry name" value="INNER MEMBRANE TRANSPORTER"/>
    <property type="match status" value="1"/>
</dbReference>
<feature type="transmembrane region" description="Helical" evidence="5">
    <location>
        <begin position="259"/>
        <end position="279"/>
    </location>
</feature>
<feature type="domain" description="EamA" evidence="6">
    <location>
        <begin position="7"/>
        <end position="130"/>
    </location>
</feature>
<feature type="transmembrane region" description="Helical" evidence="5">
    <location>
        <begin position="62"/>
        <end position="82"/>
    </location>
</feature>
<evidence type="ECO:0000256" key="3">
    <source>
        <dbReference type="ARBA" id="ARBA00022989"/>
    </source>
</evidence>
<dbReference type="InterPro" id="IPR050638">
    <property type="entry name" value="AA-Vitamin_Transporters"/>
</dbReference>
<dbReference type="AlphaFoldDB" id="A0A1G8HDC3"/>
<dbReference type="Proteomes" id="UP000198854">
    <property type="component" value="Unassembled WGS sequence"/>
</dbReference>
<feature type="transmembrane region" description="Helical" evidence="5">
    <location>
        <begin position="170"/>
        <end position="188"/>
    </location>
</feature>
<evidence type="ECO:0000256" key="5">
    <source>
        <dbReference type="SAM" id="Phobius"/>
    </source>
</evidence>
<keyword evidence="2 5" id="KW-0812">Transmembrane</keyword>
<dbReference type="GO" id="GO:0016020">
    <property type="term" value="C:membrane"/>
    <property type="evidence" value="ECO:0007669"/>
    <property type="project" value="UniProtKB-SubCell"/>
</dbReference>
<feature type="domain" description="EamA" evidence="6">
    <location>
        <begin position="139"/>
        <end position="274"/>
    </location>
</feature>
<evidence type="ECO:0000256" key="1">
    <source>
        <dbReference type="ARBA" id="ARBA00004141"/>
    </source>
</evidence>
<protein>
    <submittedName>
        <fullName evidence="7">O-acetylserine/cysteine efflux transporter</fullName>
    </submittedName>
</protein>
<proteinExistence type="predicted"/>
<feature type="transmembrane region" description="Helical" evidence="5">
    <location>
        <begin position="234"/>
        <end position="253"/>
    </location>
</feature>
<feature type="transmembrane region" description="Helical" evidence="5">
    <location>
        <begin position="139"/>
        <end position="158"/>
    </location>
</feature>
<dbReference type="Gene3D" id="1.10.3730.20">
    <property type="match status" value="2"/>
</dbReference>
<dbReference type="Pfam" id="PF00892">
    <property type="entry name" value="EamA"/>
    <property type="match status" value="2"/>
</dbReference>
<evidence type="ECO:0000313" key="7">
    <source>
        <dbReference type="EMBL" id="SDI04667.1"/>
    </source>
</evidence>
<name>A0A1G8HDC3_9VIBR</name>
<evidence type="ECO:0000256" key="2">
    <source>
        <dbReference type="ARBA" id="ARBA00022692"/>
    </source>
</evidence>
<dbReference type="InterPro" id="IPR037185">
    <property type="entry name" value="EmrE-like"/>
</dbReference>
<accession>A0A1G8HDC3</accession>
<comment type="subcellular location">
    <subcellularLocation>
        <location evidence="1">Membrane</location>
        <topology evidence="1">Multi-pass membrane protein</topology>
    </subcellularLocation>
</comment>
<dbReference type="RefSeq" id="WP_093279406.1">
    <property type="nucleotide sequence ID" value="NZ_FNDD01000049.1"/>
</dbReference>
<dbReference type="OrthoDB" id="7158585at2"/>
<evidence type="ECO:0000259" key="6">
    <source>
        <dbReference type="Pfam" id="PF00892"/>
    </source>
</evidence>
<keyword evidence="4 5" id="KW-0472">Membrane</keyword>
<keyword evidence="3 5" id="KW-1133">Transmembrane helix</keyword>
<dbReference type="EMBL" id="FNDD01000049">
    <property type="protein sequence ID" value="SDI04667.1"/>
    <property type="molecule type" value="Genomic_DNA"/>
</dbReference>
<dbReference type="SUPFAM" id="SSF103481">
    <property type="entry name" value="Multidrug resistance efflux transporter EmrE"/>
    <property type="match status" value="2"/>
</dbReference>
<feature type="transmembrane region" description="Helical" evidence="5">
    <location>
        <begin position="32"/>
        <end position="50"/>
    </location>
</feature>
<evidence type="ECO:0000313" key="8">
    <source>
        <dbReference type="Proteomes" id="UP000198854"/>
    </source>
</evidence>
<feature type="transmembrane region" description="Helical" evidence="5">
    <location>
        <begin position="203"/>
        <end position="222"/>
    </location>
</feature>
<reference evidence="7 8" key="1">
    <citation type="submission" date="2016-10" db="EMBL/GenBank/DDBJ databases">
        <authorList>
            <person name="de Groot N.N."/>
        </authorList>
    </citation>
    <scope>NUCLEOTIDE SEQUENCE [LARGE SCALE GENOMIC DNA]</scope>
    <source>
        <strain evidence="7 8">CGMCC 1.10228</strain>
    </source>
</reference>
<feature type="transmembrane region" description="Helical" evidence="5">
    <location>
        <begin position="114"/>
        <end position="133"/>
    </location>
</feature>
<gene>
    <name evidence="7" type="ORF">SAMN04488136_14918</name>
</gene>
<organism evidence="7 8">
    <name type="scientific">Vibrio xiamenensis</name>
    <dbReference type="NCBI Taxonomy" id="861298"/>
    <lineage>
        <taxon>Bacteria</taxon>
        <taxon>Pseudomonadati</taxon>
        <taxon>Pseudomonadota</taxon>
        <taxon>Gammaproteobacteria</taxon>
        <taxon>Vibrionales</taxon>
        <taxon>Vibrionaceae</taxon>
        <taxon>Vibrio</taxon>
    </lineage>
</organism>
<dbReference type="PANTHER" id="PTHR32322:SF9">
    <property type="entry name" value="AMINO-ACID METABOLITE EFFLUX PUMP-RELATED"/>
    <property type="match status" value="1"/>
</dbReference>